<proteinExistence type="predicted"/>
<keyword evidence="3" id="KW-1185">Reference proteome</keyword>
<dbReference type="AlphaFoldDB" id="A0AAP2DQ07"/>
<feature type="transmembrane region" description="Helical" evidence="1">
    <location>
        <begin position="357"/>
        <end position="374"/>
    </location>
</feature>
<accession>A0AAP2DQ07</accession>
<keyword evidence="1" id="KW-1133">Transmembrane helix</keyword>
<feature type="transmembrane region" description="Helical" evidence="1">
    <location>
        <begin position="332"/>
        <end position="351"/>
    </location>
</feature>
<keyword evidence="1" id="KW-0812">Transmembrane</keyword>
<feature type="transmembrane region" description="Helical" evidence="1">
    <location>
        <begin position="222"/>
        <end position="240"/>
    </location>
</feature>
<feature type="transmembrane region" description="Helical" evidence="1">
    <location>
        <begin position="159"/>
        <end position="175"/>
    </location>
</feature>
<feature type="transmembrane region" description="Helical" evidence="1">
    <location>
        <begin position="129"/>
        <end position="147"/>
    </location>
</feature>
<feature type="transmembrane region" description="Helical" evidence="1">
    <location>
        <begin position="252"/>
        <end position="269"/>
    </location>
</feature>
<reference evidence="2 3" key="1">
    <citation type="submission" date="2021-05" db="EMBL/GenBank/DDBJ databases">
        <title>A Polyphasic approach of four new species of the genus Ohtaekwangia: Ohtaekwangia histidinii sp. nov., Ohtaekwangia cretensis sp. nov., Ohtaekwangia indiensis sp. nov., Ohtaekwangia reichenbachii sp. nov. from diverse environment.</title>
        <authorList>
            <person name="Octaviana S."/>
        </authorList>
    </citation>
    <scope>NUCLEOTIDE SEQUENCE [LARGE SCALE GENOMIC DNA]</scope>
    <source>
        <strain evidence="2 3">PWU4</strain>
    </source>
</reference>
<evidence type="ECO:0000313" key="2">
    <source>
        <dbReference type="EMBL" id="MBT1698862.1"/>
    </source>
</evidence>
<organism evidence="2 3">
    <name type="scientific">Chryseosolibacter histidini</name>
    <dbReference type="NCBI Taxonomy" id="2782349"/>
    <lineage>
        <taxon>Bacteria</taxon>
        <taxon>Pseudomonadati</taxon>
        <taxon>Bacteroidota</taxon>
        <taxon>Cytophagia</taxon>
        <taxon>Cytophagales</taxon>
        <taxon>Chryseotaleaceae</taxon>
        <taxon>Chryseosolibacter</taxon>
    </lineage>
</organism>
<feature type="transmembrane region" description="Helical" evidence="1">
    <location>
        <begin position="289"/>
        <end position="311"/>
    </location>
</feature>
<comment type="caution">
    <text evidence="2">The sequence shown here is derived from an EMBL/GenBank/DDBJ whole genome shotgun (WGS) entry which is preliminary data.</text>
</comment>
<feature type="transmembrane region" description="Helical" evidence="1">
    <location>
        <begin position="90"/>
        <end position="117"/>
    </location>
</feature>
<feature type="transmembrane region" description="Helical" evidence="1">
    <location>
        <begin position="386"/>
        <end position="407"/>
    </location>
</feature>
<sequence length="410" mass="44768">MNKRLFLSALPVALSLGTAWAVRGKFGHEQGAAWAGAIGALAVLLVARRSDWYNKAFTIALAAAFGWGIGGMISYGVVVGYGRGGEFGNVYYGLAMLFVIGALYGFLGGGLFGLALADTPGNRIKWHSLIVEMTVFGLLTYAFLINQLEWFMTPPRSEMWAACLGAAIAVAWFCVRNKQRPPLTVAAWSAIGAGFGFAFGNFLQVLGSALHIPFNFWNVMEYAIGFFGGLGMAYGTLISAWPASEERRPGNANLLPILIVALLIPFIVWDQSFVTDRIRNVVSGGVSDGAVLTIKLMAIASILVVAAVIFDRYYLKAKRDHASYDHTSIKKMFLLSLVLYTFLSFLVTGLYTHPLEQYLYLVNIAIVLYMLPRLKENTVTQKDDARRWFAATALVMLVLVLLAVVAISSK</sequence>
<feature type="transmembrane region" description="Helical" evidence="1">
    <location>
        <begin position="31"/>
        <end position="47"/>
    </location>
</feature>
<protein>
    <submittedName>
        <fullName evidence="2">Uncharacterized protein</fullName>
    </submittedName>
</protein>
<dbReference type="RefSeq" id="WP_254165814.1">
    <property type="nucleotide sequence ID" value="NZ_JAHESF010000018.1"/>
</dbReference>
<evidence type="ECO:0000256" key="1">
    <source>
        <dbReference type="SAM" id="Phobius"/>
    </source>
</evidence>
<dbReference type="EMBL" id="JAHESF010000018">
    <property type="protein sequence ID" value="MBT1698862.1"/>
    <property type="molecule type" value="Genomic_DNA"/>
</dbReference>
<dbReference type="Proteomes" id="UP001319200">
    <property type="component" value="Unassembled WGS sequence"/>
</dbReference>
<evidence type="ECO:0000313" key="3">
    <source>
        <dbReference type="Proteomes" id="UP001319200"/>
    </source>
</evidence>
<keyword evidence="1" id="KW-0472">Membrane</keyword>
<name>A0AAP2DQ07_9BACT</name>
<feature type="transmembrane region" description="Helical" evidence="1">
    <location>
        <begin position="59"/>
        <end position="78"/>
    </location>
</feature>
<feature type="transmembrane region" description="Helical" evidence="1">
    <location>
        <begin position="187"/>
        <end position="210"/>
    </location>
</feature>
<gene>
    <name evidence="2" type="ORF">KK083_18355</name>
</gene>